<organism evidence="1 2">
    <name type="scientific">Apostasia shenzhenica</name>
    <dbReference type="NCBI Taxonomy" id="1088818"/>
    <lineage>
        <taxon>Eukaryota</taxon>
        <taxon>Viridiplantae</taxon>
        <taxon>Streptophyta</taxon>
        <taxon>Embryophyta</taxon>
        <taxon>Tracheophyta</taxon>
        <taxon>Spermatophyta</taxon>
        <taxon>Magnoliopsida</taxon>
        <taxon>Liliopsida</taxon>
        <taxon>Asparagales</taxon>
        <taxon>Orchidaceae</taxon>
        <taxon>Apostasioideae</taxon>
        <taxon>Apostasia</taxon>
    </lineage>
</organism>
<proteinExistence type="predicted"/>
<evidence type="ECO:0000313" key="1">
    <source>
        <dbReference type="EMBL" id="PKA62688.1"/>
    </source>
</evidence>
<reference evidence="1 2" key="1">
    <citation type="journal article" date="2017" name="Nature">
        <title>The Apostasia genome and the evolution of orchids.</title>
        <authorList>
            <person name="Zhang G.Q."/>
            <person name="Liu K.W."/>
            <person name="Li Z."/>
            <person name="Lohaus R."/>
            <person name="Hsiao Y.Y."/>
            <person name="Niu S.C."/>
            <person name="Wang J.Y."/>
            <person name="Lin Y.C."/>
            <person name="Xu Q."/>
            <person name="Chen L.J."/>
            <person name="Yoshida K."/>
            <person name="Fujiwara S."/>
            <person name="Wang Z.W."/>
            <person name="Zhang Y.Q."/>
            <person name="Mitsuda N."/>
            <person name="Wang M."/>
            <person name="Liu G.H."/>
            <person name="Pecoraro L."/>
            <person name="Huang H.X."/>
            <person name="Xiao X.J."/>
            <person name="Lin M."/>
            <person name="Wu X.Y."/>
            <person name="Wu W.L."/>
            <person name="Chen Y.Y."/>
            <person name="Chang S.B."/>
            <person name="Sakamoto S."/>
            <person name="Ohme-Takagi M."/>
            <person name="Yagi M."/>
            <person name="Zeng S.J."/>
            <person name="Shen C.Y."/>
            <person name="Yeh C.M."/>
            <person name="Luo Y.B."/>
            <person name="Tsai W.C."/>
            <person name="Van de Peer Y."/>
            <person name="Liu Z.J."/>
        </authorList>
    </citation>
    <scope>NUCLEOTIDE SEQUENCE [LARGE SCALE GENOMIC DNA]</scope>
    <source>
        <strain evidence="2">cv. Shenzhen</strain>
        <tissue evidence="1">Stem</tissue>
    </source>
</reference>
<dbReference type="AlphaFoldDB" id="A0A2I0B4G5"/>
<protein>
    <submittedName>
        <fullName evidence="1">Uncharacterized protein</fullName>
    </submittedName>
</protein>
<keyword evidence="2" id="KW-1185">Reference proteome</keyword>
<name>A0A2I0B4G5_9ASPA</name>
<sequence length="66" mass="7258">MRRANEEVSVVKLEPRCPPGNQMLALVSRQLGGFVNGRLVKDGTKQQGQVEQVEVVGTGHKWTNLS</sequence>
<evidence type="ECO:0000313" key="2">
    <source>
        <dbReference type="Proteomes" id="UP000236161"/>
    </source>
</evidence>
<dbReference type="EMBL" id="KZ451916">
    <property type="protein sequence ID" value="PKA62688.1"/>
    <property type="molecule type" value="Genomic_DNA"/>
</dbReference>
<dbReference type="Proteomes" id="UP000236161">
    <property type="component" value="Unassembled WGS sequence"/>
</dbReference>
<gene>
    <name evidence="1" type="ORF">AXF42_Ash012275</name>
</gene>
<accession>A0A2I0B4G5</accession>